<keyword evidence="3" id="KW-1185">Reference proteome</keyword>
<proteinExistence type="predicted"/>
<dbReference type="Proteomes" id="UP000683360">
    <property type="component" value="Unassembled WGS sequence"/>
</dbReference>
<keyword evidence="1" id="KW-0732">Signal</keyword>
<feature type="signal peptide" evidence="1">
    <location>
        <begin position="1"/>
        <end position="26"/>
    </location>
</feature>
<dbReference type="InterPro" id="IPR039051">
    <property type="entry name" value="SE-CTX-like"/>
</dbReference>
<feature type="chain" id="PRO_5035916332" evidence="1">
    <location>
        <begin position="27"/>
        <end position="444"/>
    </location>
</feature>
<accession>A0A8S3SY84</accession>
<dbReference type="PANTHER" id="PTHR40472">
    <property type="entry name" value="RICIN B-TYPE LECTIN DOMAIN-CONTAINING PROTEIN"/>
    <property type="match status" value="1"/>
</dbReference>
<name>A0A8S3SY84_MYTED</name>
<dbReference type="EMBL" id="CAJPWZ010001871">
    <property type="protein sequence ID" value="CAG2226090.1"/>
    <property type="molecule type" value="Genomic_DNA"/>
</dbReference>
<dbReference type="PANTHER" id="PTHR40472:SF11">
    <property type="entry name" value="RAPUNZEL 3-RELATED"/>
    <property type="match status" value="1"/>
</dbReference>
<gene>
    <name evidence="2" type="ORF">MEDL_39186</name>
</gene>
<evidence type="ECO:0000313" key="3">
    <source>
        <dbReference type="Proteomes" id="UP000683360"/>
    </source>
</evidence>
<comment type="caution">
    <text evidence="2">The sequence shown here is derived from an EMBL/GenBank/DDBJ whole genome shotgun (WGS) entry which is preliminary data.</text>
</comment>
<organism evidence="2 3">
    <name type="scientific">Mytilus edulis</name>
    <name type="common">Blue mussel</name>
    <dbReference type="NCBI Taxonomy" id="6550"/>
    <lineage>
        <taxon>Eukaryota</taxon>
        <taxon>Metazoa</taxon>
        <taxon>Spiralia</taxon>
        <taxon>Lophotrochozoa</taxon>
        <taxon>Mollusca</taxon>
        <taxon>Bivalvia</taxon>
        <taxon>Autobranchia</taxon>
        <taxon>Pteriomorphia</taxon>
        <taxon>Mytilida</taxon>
        <taxon>Mytiloidea</taxon>
        <taxon>Mytilidae</taxon>
        <taxon>Mytilinae</taxon>
        <taxon>Mytilus</taxon>
    </lineage>
</organism>
<evidence type="ECO:0000313" key="2">
    <source>
        <dbReference type="EMBL" id="CAG2226090.1"/>
    </source>
</evidence>
<reference evidence="2" key="1">
    <citation type="submission" date="2021-03" db="EMBL/GenBank/DDBJ databases">
        <authorList>
            <person name="Bekaert M."/>
        </authorList>
    </citation>
    <scope>NUCLEOTIDE SEQUENCE</scope>
</reference>
<sequence>MNVCCKHGKLYLCFLVFGLISHLSLAISDNELNEIKSGLSFADSLITSTQQYLFPTFMTGAASAAIGFISGTLKFVGFILSFLGTNESQELLAIKRLYTQMDKRFDAVDIQLSAIQKQIDWSRLKLQFGDLERNIKSDSIYLKSIYQSPIASKESEKDFFIHAWESNCWVCALNLYHGIMGSDVGFSDDILQVAMTTFEHNRPLTQTFMTGLFKLLVLSVTNELAYRSIKYPKASYLYQEYIWKQRLCNITSRMMKFDETIKNKYHEQAEKDILNFAKANPTSSLTNEHFSKKLYDFLVQKFYWRDWLVIVYKPIRGDAYHNNNVCDGYRKYRTYGRNIVVSSVIQSKIPINTTEAAFIINSMTTTYQTCSDAPCTHNYNCISVCKSHYYNSMNLFSTLPKDCAVYASAGVIDSWVDLWYQGLPKRLVQKRTPGSNSYSIHLFG</sequence>
<protein>
    <submittedName>
        <fullName evidence="2">Uncharacterized protein</fullName>
    </submittedName>
</protein>
<dbReference type="AlphaFoldDB" id="A0A8S3SY84"/>
<evidence type="ECO:0000256" key="1">
    <source>
        <dbReference type="SAM" id="SignalP"/>
    </source>
</evidence>
<dbReference type="OrthoDB" id="9939466at2759"/>